<dbReference type="Proteomes" id="UP001396334">
    <property type="component" value="Unassembled WGS sequence"/>
</dbReference>
<keyword evidence="2" id="KW-0804">Transcription</keyword>
<dbReference type="Pfam" id="PF03514">
    <property type="entry name" value="GRAS"/>
    <property type="match status" value="1"/>
</dbReference>
<reference evidence="3 4" key="1">
    <citation type="journal article" date="2024" name="G3 (Bethesda)">
        <title>Genome assembly of Hibiscus sabdariffa L. provides insights into metabolisms of medicinal natural products.</title>
        <authorList>
            <person name="Kim T."/>
        </authorList>
    </citation>
    <scope>NUCLEOTIDE SEQUENCE [LARGE SCALE GENOMIC DNA]</scope>
    <source>
        <strain evidence="3">TK-2024</strain>
        <tissue evidence="3">Old leaves</tissue>
    </source>
</reference>
<evidence type="ECO:0000256" key="1">
    <source>
        <dbReference type="ARBA" id="ARBA00023015"/>
    </source>
</evidence>
<keyword evidence="1" id="KW-0805">Transcription regulation</keyword>
<name>A0ABR2RJL5_9ROSI</name>
<dbReference type="InterPro" id="IPR005202">
    <property type="entry name" value="TF_GRAS"/>
</dbReference>
<evidence type="ECO:0000313" key="4">
    <source>
        <dbReference type="Proteomes" id="UP001396334"/>
    </source>
</evidence>
<keyword evidence="4" id="KW-1185">Reference proteome</keyword>
<dbReference type="EMBL" id="JBBPBN010000022">
    <property type="protein sequence ID" value="KAK9013111.1"/>
    <property type="molecule type" value="Genomic_DNA"/>
</dbReference>
<evidence type="ECO:0000256" key="2">
    <source>
        <dbReference type="ARBA" id="ARBA00023163"/>
    </source>
</evidence>
<comment type="caution">
    <text evidence="3">The sequence shown here is derived from an EMBL/GenBank/DDBJ whole genome shotgun (WGS) entry which is preliminary data.</text>
</comment>
<gene>
    <name evidence="3" type="ORF">V6N11_041132</name>
</gene>
<organism evidence="3 4">
    <name type="scientific">Hibiscus sabdariffa</name>
    <name type="common">roselle</name>
    <dbReference type="NCBI Taxonomy" id="183260"/>
    <lineage>
        <taxon>Eukaryota</taxon>
        <taxon>Viridiplantae</taxon>
        <taxon>Streptophyta</taxon>
        <taxon>Embryophyta</taxon>
        <taxon>Tracheophyta</taxon>
        <taxon>Spermatophyta</taxon>
        <taxon>Magnoliopsida</taxon>
        <taxon>eudicotyledons</taxon>
        <taxon>Gunneridae</taxon>
        <taxon>Pentapetalae</taxon>
        <taxon>rosids</taxon>
        <taxon>malvids</taxon>
        <taxon>Malvales</taxon>
        <taxon>Malvaceae</taxon>
        <taxon>Malvoideae</taxon>
        <taxon>Hibiscus</taxon>
    </lineage>
</organism>
<protein>
    <submittedName>
        <fullName evidence="3">Uncharacterized protein</fullName>
    </submittedName>
</protein>
<accession>A0ABR2RJL5</accession>
<evidence type="ECO:0000313" key="3">
    <source>
        <dbReference type="EMBL" id="KAK9013111.1"/>
    </source>
</evidence>
<sequence length="87" mass="9616">MTLFDSLVDRSITRGLYEGARPGGIEKVLSLKPKILTMVEEEEEANHKSPVFVEALHYHSNLFDSLEGHATKSGLGYVRVVSGKTDL</sequence>
<proteinExistence type="predicted"/>